<feature type="domain" description="Glutaredoxin" evidence="2">
    <location>
        <begin position="173"/>
        <end position="238"/>
    </location>
</feature>
<dbReference type="Proteomes" id="UP001642502">
    <property type="component" value="Unassembled WGS sequence"/>
</dbReference>
<proteinExistence type="predicted"/>
<evidence type="ECO:0000313" key="3">
    <source>
        <dbReference type="EMBL" id="CAK7270241.1"/>
    </source>
</evidence>
<protein>
    <recommendedName>
        <fullName evidence="2">Glutaredoxin domain-containing protein</fullName>
    </recommendedName>
</protein>
<dbReference type="PRINTS" id="PR00160">
    <property type="entry name" value="GLUTAREDOXIN"/>
</dbReference>
<accession>A0ABP0DTR0</accession>
<evidence type="ECO:0000313" key="4">
    <source>
        <dbReference type="Proteomes" id="UP001642502"/>
    </source>
</evidence>
<dbReference type="EMBL" id="CAWUON010000056">
    <property type="protein sequence ID" value="CAK7270241.1"/>
    <property type="molecule type" value="Genomic_DNA"/>
</dbReference>
<dbReference type="PROSITE" id="PS51354">
    <property type="entry name" value="GLUTAREDOXIN_2"/>
    <property type="match status" value="1"/>
</dbReference>
<name>A0ABP0DTR0_9PEZI</name>
<organism evidence="3 4">
    <name type="scientific">Sporothrix epigloea</name>
    <dbReference type="NCBI Taxonomy" id="1892477"/>
    <lineage>
        <taxon>Eukaryota</taxon>
        <taxon>Fungi</taxon>
        <taxon>Dikarya</taxon>
        <taxon>Ascomycota</taxon>
        <taxon>Pezizomycotina</taxon>
        <taxon>Sordariomycetes</taxon>
        <taxon>Sordariomycetidae</taxon>
        <taxon>Ophiostomatales</taxon>
        <taxon>Ophiostomataceae</taxon>
        <taxon>Sporothrix</taxon>
    </lineage>
</organism>
<sequence>MARRLKLLVIAALAFTVSIMLYTSRLRETHTPDQRTLQDFYHKTKGALGGQSGAGGAGAAAKPPTVVDMDNDGDVDEEDARLAREMQSRLKAAEQQAKDNANAKSPNRPDAPSNVIGVGSSAEGQGKAPAAAAAAGAGAVAGEASAADDAKVQAEQAKSVKAELDSIMKRSPVIIFSKSYCPFSKRAKGLLLDKYVIEPAPYVVELDTHPLGAALQTRLAEITGRRTVPNIMIGGKSIGGSDDIARLDTMKLLVERITAMGGKRGAITMKERLT</sequence>
<feature type="region of interest" description="Disordered" evidence="1">
    <location>
        <begin position="48"/>
        <end position="75"/>
    </location>
</feature>
<comment type="caution">
    <text evidence="3">The sequence shown here is derived from an EMBL/GenBank/DDBJ whole genome shotgun (WGS) entry which is preliminary data.</text>
</comment>
<dbReference type="InterPro" id="IPR002109">
    <property type="entry name" value="Glutaredoxin"/>
</dbReference>
<keyword evidence="4" id="KW-1185">Reference proteome</keyword>
<evidence type="ECO:0000259" key="2">
    <source>
        <dbReference type="Pfam" id="PF00462"/>
    </source>
</evidence>
<dbReference type="PANTHER" id="PTHR45694">
    <property type="entry name" value="GLUTAREDOXIN 2"/>
    <property type="match status" value="1"/>
</dbReference>
<dbReference type="InterPro" id="IPR036249">
    <property type="entry name" value="Thioredoxin-like_sf"/>
</dbReference>
<evidence type="ECO:0000256" key="1">
    <source>
        <dbReference type="SAM" id="MobiDB-lite"/>
    </source>
</evidence>
<dbReference type="SUPFAM" id="SSF52833">
    <property type="entry name" value="Thioredoxin-like"/>
    <property type="match status" value="1"/>
</dbReference>
<gene>
    <name evidence="3" type="ORF">SEPCBS119000_003987</name>
</gene>
<feature type="region of interest" description="Disordered" evidence="1">
    <location>
        <begin position="87"/>
        <end position="124"/>
    </location>
</feature>
<dbReference type="PANTHER" id="PTHR45694:SF5">
    <property type="entry name" value="GLUTAREDOXIN 2"/>
    <property type="match status" value="1"/>
</dbReference>
<feature type="compositionally biased region" description="Gly residues" evidence="1">
    <location>
        <begin position="48"/>
        <end position="58"/>
    </location>
</feature>
<dbReference type="NCBIfam" id="TIGR02180">
    <property type="entry name" value="GRX_euk"/>
    <property type="match status" value="1"/>
</dbReference>
<dbReference type="CDD" id="cd03419">
    <property type="entry name" value="GRX_GRXh_1_2_like"/>
    <property type="match status" value="1"/>
</dbReference>
<dbReference type="Gene3D" id="3.40.30.10">
    <property type="entry name" value="Glutaredoxin"/>
    <property type="match status" value="1"/>
</dbReference>
<dbReference type="InterPro" id="IPR014025">
    <property type="entry name" value="Glutaredoxin_subgr"/>
</dbReference>
<dbReference type="InterPro" id="IPR011899">
    <property type="entry name" value="Glutaredoxin_euk/vir"/>
</dbReference>
<dbReference type="Pfam" id="PF00462">
    <property type="entry name" value="Glutaredoxin"/>
    <property type="match status" value="1"/>
</dbReference>
<reference evidence="3 4" key="1">
    <citation type="submission" date="2024-01" db="EMBL/GenBank/DDBJ databases">
        <authorList>
            <person name="Allen C."/>
            <person name="Tagirdzhanova G."/>
        </authorList>
    </citation>
    <scope>NUCLEOTIDE SEQUENCE [LARGE SCALE GENOMIC DNA]</scope>
    <source>
        <strain evidence="3 4">CBS 119000</strain>
    </source>
</reference>